<protein>
    <submittedName>
        <fullName evidence="2">Uncharacterized protein</fullName>
    </submittedName>
</protein>
<feature type="region of interest" description="Disordered" evidence="1">
    <location>
        <begin position="1"/>
        <end position="24"/>
    </location>
</feature>
<gene>
    <name evidence="2" type="ORF">GCM10023224_40380</name>
</gene>
<feature type="compositionally biased region" description="Acidic residues" evidence="1">
    <location>
        <begin position="1"/>
        <end position="11"/>
    </location>
</feature>
<proteinExistence type="predicted"/>
<evidence type="ECO:0000256" key="1">
    <source>
        <dbReference type="SAM" id="MobiDB-lite"/>
    </source>
</evidence>
<name>A0ABP9GU71_9ACTN</name>
<evidence type="ECO:0000313" key="2">
    <source>
        <dbReference type="EMBL" id="GAA4951740.1"/>
    </source>
</evidence>
<sequence length="125" mass="13651">MVPEGAVEDCGEQGPTRCPAPRWADTMAMRRTPLKHGDANGGTGVRRHHVLLIRIPERPRVPRLPGFPQAHPRVDLGLSAHQLRRADSAMRRRVGMEGRRPTPRPATGSAGQHFGEFPGPSTSLS</sequence>
<accession>A0ABP9GU71</accession>
<dbReference type="Proteomes" id="UP001499993">
    <property type="component" value="Unassembled WGS sequence"/>
</dbReference>
<evidence type="ECO:0000313" key="3">
    <source>
        <dbReference type="Proteomes" id="UP001499993"/>
    </source>
</evidence>
<dbReference type="EMBL" id="BAABIK010000026">
    <property type="protein sequence ID" value="GAA4951740.1"/>
    <property type="molecule type" value="Genomic_DNA"/>
</dbReference>
<feature type="compositionally biased region" description="Basic and acidic residues" evidence="1">
    <location>
        <begin position="84"/>
        <end position="100"/>
    </location>
</feature>
<comment type="caution">
    <text evidence="2">The sequence shown here is derived from an EMBL/GenBank/DDBJ whole genome shotgun (WGS) entry which is preliminary data.</text>
</comment>
<keyword evidence="3" id="KW-1185">Reference proteome</keyword>
<feature type="region of interest" description="Disordered" evidence="1">
    <location>
        <begin position="60"/>
        <end position="125"/>
    </location>
</feature>
<reference evidence="3" key="1">
    <citation type="journal article" date="2019" name="Int. J. Syst. Evol. Microbiol.">
        <title>The Global Catalogue of Microorganisms (GCM) 10K type strain sequencing project: providing services to taxonomists for standard genome sequencing and annotation.</title>
        <authorList>
            <consortium name="The Broad Institute Genomics Platform"/>
            <consortium name="The Broad Institute Genome Sequencing Center for Infectious Disease"/>
            <person name="Wu L."/>
            <person name="Ma J."/>
        </authorList>
    </citation>
    <scope>NUCLEOTIDE SEQUENCE [LARGE SCALE GENOMIC DNA]</scope>
    <source>
        <strain evidence="3">JCM 18123</strain>
    </source>
</reference>
<organism evidence="2 3">
    <name type="scientific">Streptomonospora halophila</name>
    <dbReference type="NCBI Taxonomy" id="427369"/>
    <lineage>
        <taxon>Bacteria</taxon>
        <taxon>Bacillati</taxon>
        <taxon>Actinomycetota</taxon>
        <taxon>Actinomycetes</taxon>
        <taxon>Streptosporangiales</taxon>
        <taxon>Nocardiopsidaceae</taxon>
        <taxon>Streptomonospora</taxon>
    </lineage>
</organism>